<accession>A0ABQ9V795</accession>
<organism evidence="2 3">
    <name type="scientific">Saguinus oedipus</name>
    <name type="common">Cotton-top tamarin</name>
    <name type="synonym">Oedipomidas oedipus</name>
    <dbReference type="NCBI Taxonomy" id="9490"/>
    <lineage>
        <taxon>Eukaryota</taxon>
        <taxon>Metazoa</taxon>
        <taxon>Chordata</taxon>
        <taxon>Craniata</taxon>
        <taxon>Vertebrata</taxon>
        <taxon>Euteleostomi</taxon>
        <taxon>Mammalia</taxon>
        <taxon>Eutheria</taxon>
        <taxon>Euarchontoglires</taxon>
        <taxon>Primates</taxon>
        <taxon>Haplorrhini</taxon>
        <taxon>Platyrrhini</taxon>
        <taxon>Cebidae</taxon>
        <taxon>Callitrichinae</taxon>
        <taxon>Saguinus</taxon>
    </lineage>
</organism>
<dbReference type="Pfam" id="PF03153">
    <property type="entry name" value="TFIIA"/>
    <property type="match status" value="1"/>
</dbReference>
<feature type="region of interest" description="Disordered" evidence="1">
    <location>
        <begin position="169"/>
        <end position="255"/>
    </location>
</feature>
<keyword evidence="3" id="KW-1185">Reference proteome</keyword>
<proteinExistence type="predicted"/>
<evidence type="ECO:0000256" key="1">
    <source>
        <dbReference type="SAM" id="MobiDB-lite"/>
    </source>
</evidence>
<dbReference type="EMBL" id="JASSZA010000008">
    <property type="protein sequence ID" value="KAK2104543.1"/>
    <property type="molecule type" value="Genomic_DNA"/>
</dbReference>
<protein>
    <submittedName>
        <fullName evidence="2">Transcription initiation factor IIA subunit 1</fullName>
    </submittedName>
</protein>
<comment type="caution">
    <text evidence="2">The sequence shown here is derived from an EMBL/GenBank/DDBJ whole genome shotgun (WGS) entry which is preliminary data.</text>
</comment>
<reference evidence="2 3" key="1">
    <citation type="submission" date="2023-05" db="EMBL/GenBank/DDBJ databases">
        <title>B98-5 Cell Line De Novo Hybrid Assembly: An Optical Mapping Approach.</title>
        <authorList>
            <person name="Kananen K."/>
            <person name="Auerbach J.A."/>
            <person name="Kautto E."/>
            <person name="Blachly J.S."/>
        </authorList>
    </citation>
    <scope>NUCLEOTIDE SEQUENCE [LARGE SCALE GENOMIC DNA]</scope>
    <source>
        <strain evidence="2">B95-8</strain>
        <tissue evidence="2">Cell line</tissue>
    </source>
</reference>
<dbReference type="PANTHER" id="PTHR12694:SF7">
    <property type="entry name" value="TRANSCRIPTION INITIATION FACTOR IIA SUBUNIT 1"/>
    <property type="match status" value="1"/>
</dbReference>
<dbReference type="PANTHER" id="PTHR12694">
    <property type="entry name" value="TRANSCRIPTION INITIATION FACTOR IIA SUBUNIT 1"/>
    <property type="match status" value="1"/>
</dbReference>
<dbReference type="SMART" id="SM01371">
    <property type="entry name" value="TFIIA"/>
    <property type="match status" value="1"/>
</dbReference>
<sequence length="276" mass="29811">MDFIQKSSSFYCKFNSSINPSSSSITTITTISKLSLSRRYLSKHRPSRSLFPHHSKSAAATAATLALPAGVTPVQQILTNSGQLLQVVRAANGAQYIFQPQQSVVLQQQVIPQMQPGGVQAPVIQQVLAPLPGGISPQTGVIIQPQQILFTGNKTQVIPTTVAAPTPAQAQITATGQQQPQAQPTQTQAPLVLQVDGTGDTSSEEDEDEEEDYDDDEEEDKEKDGAEDGQVEEEPLNSEDDVSDEEGQELFDTENVVVCQYDKEKTKAMNKLALSS</sequence>
<evidence type="ECO:0000313" key="2">
    <source>
        <dbReference type="EMBL" id="KAK2104543.1"/>
    </source>
</evidence>
<dbReference type="InterPro" id="IPR004855">
    <property type="entry name" value="TFIIA_asu/bsu"/>
</dbReference>
<dbReference type="Proteomes" id="UP001266305">
    <property type="component" value="Unassembled WGS sequence"/>
</dbReference>
<name>A0ABQ9V795_SAGOE</name>
<evidence type="ECO:0000313" key="3">
    <source>
        <dbReference type="Proteomes" id="UP001266305"/>
    </source>
</evidence>
<feature type="compositionally biased region" description="Acidic residues" evidence="1">
    <location>
        <begin position="202"/>
        <end position="252"/>
    </location>
</feature>
<feature type="compositionally biased region" description="Low complexity" evidence="1">
    <location>
        <begin position="169"/>
        <end position="201"/>
    </location>
</feature>
<gene>
    <name evidence="2" type="primary">GTF2A1</name>
    <name evidence="2" type="ORF">P7K49_018399</name>
</gene>
<feature type="non-terminal residue" evidence="2">
    <location>
        <position position="276"/>
    </location>
</feature>